<dbReference type="InterPro" id="IPR015828">
    <property type="entry name" value="NDUFA10"/>
</dbReference>
<dbReference type="InterPro" id="IPR031314">
    <property type="entry name" value="DNK_dom"/>
</dbReference>
<evidence type="ECO:0000259" key="16">
    <source>
        <dbReference type="Pfam" id="PF01712"/>
    </source>
</evidence>
<evidence type="ECO:0000256" key="12">
    <source>
        <dbReference type="ARBA" id="ARBA00022946"/>
    </source>
</evidence>
<evidence type="ECO:0000256" key="14">
    <source>
        <dbReference type="ARBA" id="ARBA00023128"/>
    </source>
</evidence>
<dbReference type="FunFam" id="3.40.50.300:FF:000837">
    <property type="entry name" value="NADH dehydrogenase [ubiquinone] 1 alpha subcomplex subunit 10, mitochondrial"/>
    <property type="match status" value="1"/>
</dbReference>
<organism evidence="17 18">
    <name type="scientific">Calidris pygmaea</name>
    <name type="common">Spoon-billed sandpiper</name>
    <dbReference type="NCBI Taxonomy" id="425635"/>
    <lineage>
        <taxon>Eukaryota</taxon>
        <taxon>Metazoa</taxon>
        <taxon>Chordata</taxon>
        <taxon>Craniata</taxon>
        <taxon>Vertebrata</taxon>
        <taxon>Euteleostomi</taxon>
        <taxon>Archelosauria</taxon>
        <taxon>Archosauria</taxon>
        <taxon>Dinosauria</taxon>
        <taxon>Saurischia</taxon>
        <taxon>Theropoda</taxon>
        <taxon>Coelurosauria</taxon>
        <taxon>Aves</taxon>
        <taxon>Neognathae</taxon>
        <taxon>Neoaves</taxon>
        <taxon>Charadriiformes</taxon>
        <taxon>Scolopacidae</taxon>
        <taxon>Calidris</taxon>
    </lineage>
</organism>
<feature type="domain" description="Deoxynucleoside kinase" evidence="16">
    <location>
        <begin position="87"/>
        <end position="298"/>
    </location>
</feature>
<protein>
    <recommendedName>
        <fullName evidence="6 15">NADH dehydrogenase [ubiquinone] 1 alpha subcomplex subunit 10, mitochondrial</fullName>
    </recommendedName>
</protein>
<keyword evidence="7 15" id="KW-0813">Transport</keyword>
<dbReference type="GO" id="GO:0005759">
    <property type="term" value="C:mitochondrial matrix"/>
    <property type="evidence" value="ECO:0007669"/>
    <property type="project" value="UniProtKB-SubCell"/>
</dbReference>
<evidence type="ECO:0000313" key="18">
    <source>
        <dbReference type="Proteomes" id="UP000694419"/>
    </source>
</evidence>
<dbReference type="Proteomes" id="UP000694419">
    <property type="component" value="Unplaced"/>
</dbReference>
<comment type="similarity">
    <text evidence="4 15">Belongs to the complex I NDUFA10 subunit family.</text>
</comment>
<comment type="subunit">
    <text evidence="5">Complex I is composed of 45 different subunits. This a component of the hydrophobic protein fraction.</text>
</comment>
<evidence type="ECO:0000256" key="2">
    <source>
        <dbReference type="ARBA" id="ARBA00003195"/>
    </source>
</evidence>
<dbReference type="PANTHER" id="PTHR10513">
    <property type="entry name" value="DEOXYNUCLEOSIDE KINASE"/>
    <property type="match status" value="1"/>
</dbReference>
<keyword evidence="9 15" id="KW-0285">Flavoprotein</keyword>
<reference evidence="17" key="2">
    <citation type="submission" date="2025-09" db="UniProtKB">
        <authorList>
            <consortium name="Ensembl"/>
        </authorList>
    </citation>
    <scope>IDENTIFICATION</scope>
</reference>
<evidence type="ECO:0000313" key="17">
    <source>
        <dbReference type="Ensembl" id="ENSCPGP00000012232.1"/>
    </source>
</evidence>
<name>A0A8C3JRR4_9CHAR</name>
<keyword evidence="8" id="KW-0597">Phosphoprotein</keyword>
<dbReference type="Ensembl" id="ENSCPGT00000013416.1">
    <property type="protein sequence ID" value="ENSCPGP00000012232.1"/>
    <property type="gene ID" value="ENSCPGG00000008698.1"/>
</dbReference>
<evidence type="ECO:0000256" key="11">
    <source>
        <dbReference type="ARBA" id="ARBA00022827"/>
    </source>
</evidence>
<proteinExistence type="inferred from homology"/>
<evidence type="ECO:0000256" key="13">
    <source>
        <dbReference type="ARBA" id="ARBA00022982"/>
    </source>
</evidence>
<comment type="function">
    <text evidence="2 15">Accessory subunit of the mitochondrial membrane respiratory chain NADH dehydrogenase (Complex I), that is believed not to be involved in catalysis. Complex I functions in the transfer of electrons from NADH to the respiratory chain. The immediate electron acceptor for the enzyme is believed to be ubiquinone.</text>
</comment>
<keyword evidence="14 15" id="KW-0496">Mitochondrion</keyword>
<dbReference type="SUPFAM" id="SSF52540">
    <property type="entry name" value="P-loop containing nucleoside triphosphate hydrolases"/>
    <property type="match status" value="1"/>
</dbReference>
<keyword evidence="12" id="KW-0809">Transit peptide</keyword>
<evidence type="ECO:0000256" key="8">
    <source>
        <dbReference type="ARBA" id="ARBA00022553"/>
    </source>
</evidence>
<evidence type="ECO:0000256" key="10">
    <source>
        <dbReference type="ARBA" id="ARBA00022660"/>
    </source>
</evidence>
<keyword evidence="18" id="KW-1185">Reference proteome</keyword>
<evidence type="ECO:0000256" key="3">
    <source>
        <dbReference type="ARBA" id="ARBA00004305"/>
    </source>
</evidence>
<dbReference type="Gene3D" id="3.40.50.300">
    <property type="entry name" value="P-loop containing nucleotide triphosphate hydrolases"/>
    <property type="match status" value="1"/>
</dbReference>
<evidence type="ECO:0000256" key="6">
    <source>
        <dbReference type="ARBA" id="ARBA00017279"/>
    </source>
</evidence>
<evidence type="ECO:0000256" key="7">
    <source>
        <dbReference type="ARBA" id="ARBA00022448"/>
    </source>
</evidence>
<dbReference type="GO" id="GO:0006120">
    <property type="term" value="P:mitochondrial electron transport, NADH to ubiquinone"/>
    <property type="evidence" value="ECO:0007669"/>
    <property type="project" value="InterPro"/>
</dbReference>
<keyword evidence="11 15" id="KW-0274">FAD</keyword>
<dbReference type="Pfam" id="PF01712">
    <property type="entry name" value="dNK"/>
    <property type="match status" value="1"/>
</dbReference>
<dbReference type="PIRSF" id="PIRSF000543">
    <property type="entry name" value="NADH_UQ_42KD"/>
    <property type="match status" value="1"/>
</dbReference>
<reference evidence="17" key="1">
    <citation type="submission" date="2025-08" db="UniProtKB">
        <authorList>
            <consortium name="Ensembl"/>
        </authorList>
    </citation>
    <scope>IDENTIFICATION</scope>
</reference>
<evidence type="ECO:0000256" key="5">
    <source>
        <dbReference type="ARBA" id="ARBA00011514"/>
    </source>
</evidence>
<dbReference type="InterPro" id="IPR050566">
    <property type="entry name" value="Deoxyribonucleoside_kinase"/>
</dbReference>
<keyword evidence="10 15" id="KW-0679">Respiratory chain</keyword>
<dbReference type="PANTHER" id="PTHR10513:SF15">
    <property type="entry name" value="NADH DEHYDROGENASE [UBIQUINONE] 1 ALPHA SUBCOMPLEX SUBUNIT 10, MITOCHONDRIAL"/>
    <property type="match status" value="1"/>
</dbReference>
<dbReference type="AlphaFoldDB" id="A0A8C3JRR4"/>
<comment type="subcellular location">
    <subcellularLocation>
        <location evidence="3 15">Mitochondrion matrix</location>
    </subcellularLocation>
</comment>
<keyword evidence="13 15" id="KW-0249">Electron transport</keyword>
<comment type="cofactor">
    <cofactor evidence="1 15">
        <name>FAD</name>
        <dbReference type="ChEBI" id="CHEBI:57692"/>
    </cofactor>
</comment>
<dbReference type="InterPro" id="IPR027417">
    <property type="entry name" value="P-loop_NTPase"/>
</dbReference>
<evidence type="ECO:0000256" key="9">
    <source>
        <dbReference type="ARBA" id="ARBA00022630"/>
    </source>
</evidence>
<accession>A0A8C3JRR4</accession>
<sequence>MGVTSSPRAGSLPSRWGRLRLLGSAMSLWLAKFGPAAAAAARGRLGSAVLPAARIHISPEQNLQYGWLAYMLGDKATKKFTEYSKIFTVEGNLSSGKGKLAKQLAEKLGMKYFPEADIHYLDRITGDGTLLPEKFNGFCNLERFYNDPKCPDGHSYRLQAWLFGNRVLQYADALEHLLTTGQGVVMERSPYSDFVFLDAMFKQGYIHKRCVDHYKEIKEVSICEFLQPHLVIYIDVPVPEVQKRIQEKGEPYEKKVSPSYLQNIEDAYKKTFLPEISETSEVLQYTATEAEDVEKIIEDIEYLKFDKGPWLEQDDVSFHHLRLYVQDKDGVLDPVAIPRFIPEITIGGNEYDKIYYEYRSLPGRNFRQGCNADVGDKWIWLK</sequence>
<evidence type="ECO:0000256" key="1">
    <source>
        <dbReference type="ARBA" id="ARBA00001974"/>
    </source>
</evidence>
<evidence type="ECO:0000256" key="4">
    <source>
        <dbReference type="ARBA" id="ARBA00008606"/>
    </source>
</evidence>
<evidence type="ECO:0000256" key="15">
    <source>
        <dbReference type="PIRNR" id="PIRNR000543"/>
    </source>
</evidence>
<dbReference type="CDD" id="cd02030">
    <property type="entry name" value="NDUO42"/>
    <property type="match status" value="1"/>
</dbReference>